<keyword evidence="1" id="KW-1133">Transmembrane helix</keyword>
<evidence type="ECO:0000256" key="1">
    <source>
        <dbReference type="SAM" id="Phobius"/>
    </source>
</evidence>
<dbReference type="EMBL" id="JAMXQS010000007">
    <property type="protein sequence ID" value="MCO6051317.1"/>
    <property type="molecule type" value="Genomic_DNA"/>
</dbReference>
<name>A0ABT1C8Z8_9HYPH</name>
<comment type="caution">
    <text evidence="2">The sequence shown here is derived from an EMBL/GenBank/DDBJ whole genome shotgun (WGS) entry which is preliminary data.</text>
</comment>
<evidence type="ECO:0000313" key="3">
    <source>
        <dbReference type="Proteomes" id="UP001205906"/>
    </source>
</evidence>
<evidence type="ECO:0000313" key="2">
    <source>
        <dbReference type="EMBL" id="MCO6051317.1"/>
    </source>
</evidence>
<keyword evidence="1" id="KW-0812">Transmembrane</keyword>
<dbReference type="Proteomes" id="UP001205906">
    <property type="component" value="Unassembled WGS sequence"/>
</dbReference>
<sequence length="139" mass="14747">MMSERGVLQGVVGVLAVVPVLAGTAGLVAGPGFVGIDPPWSGDLDSHFRYLSGLLLGLGLAWWSCVPEIESKGERFRLLAALTVLGGLGRFLSFGMVGAPSLGHQIGLMLELVATPMLVIWQARVARIPRWRKARSSAI</sequence>
<gene>
    <name evidence="2" type="ORF">NGM99_16155</name>
</gene>
<organism evidence="2 3">
    <name type="scientific">Mesorhizobium liriopis</name>
    <dbReference type="NCBI Taxonomy" id="2953882"/>
    <lineage>
        <taxon>Bacteria</taxon>
        <taxon>Pseudomonadati</taxon>
        <taxon>Pseudomonadota</taxon>
        <taxon>Alphaproteobacteria</taxon>
        <taxon>Hyphomicrobiales</taxon>
        <taxon>Phyllobacteriaceae</taxon>
        <taxon>Mesorhizobium</taxon>
    </lineage>
</organism>
<feature type="transmembrane region" description="Helical" evidence="1">
    <location>
        <begin position="78"/>
        <end position="99"/>
    </location>
</feature>
<keyword evidence="1" id="KW-0472">Membrane</keyword>
<feature type="transmembrane region" description="Helical" evidence="1">
    <location>
        <begin position="46"/>
        <end position="66"/>
    </location>
</feature>
<proteinExistence type="predicted"/>
<protein>
    <submittedName>
        <fullName evidence="2">DUF4345 domain-containing protein</fullName>
    </submittedName>
</protein>
<accession>A0ABT1C8Z8</accession>
<keyword evidence="3" id="KW-1185">Reference proteome</keyword>
<dbReference type="InterPro" id="IPR025597">
    <property type="entry name" value="DUF4345"/>
</dbReference>
<dbReference type="Pfam" id="PF14248">
    <property type="entry name" value="DUF4345"/>
    <property type="match status" value="1"/>
</dbReference>
<feature type="transmembrane region" description="Helical" evidence="1">
    <location>
        <begin position="105"/>
        <end position="123"/>
    </location>
</feature>
<reference evidence="2 3" key="1">
    <citation type="submission" date="2022-06" db="EMBL/GenBank/DDBJ databases">
        <title>Mesorhizobium sp. strain RP14 Genome sequencing and assembly.</title>
        <authorList>
            <person name="Kim I."/>
        </authorList>
    </citation>
    <scope>NUCLEOTIDE SEQUENCE [LARGE SCALE GENOMIC DNA]</scope>
    <source>
        <strain evidence="3">RP14(2022)</strain>
    </source>
</reference>